<accession>A0A645H040</accession>
<gene>
    <name evidence="2" type="ORF">SDC9_179516</name>
</gene>
<reference evidence="2" key="1">
    <citation type="submission" date="2019-08" db="EMBL/GenBank/DDBJ databases">
        <authorList>
            <person name="Kucharzyk K."/>
            <person name="Murdoch R.W."/>
            <person name="Higgins S."/>
            <person name="Loffler F."/>
        </authorList>
    </citation>
    <scope>NUCLEOTIDE SEQUENCE</scope>
</reference>
<evidence type="ECO:0000256" key="1">
    <source>
        <dbReference type="SAM" id="MobiDB-lite"/>
    </source>
</evidence>
<evidence type="ECO:0000313" key="2">
    <source>
        <dbReference type="EMBL" id="MPN32040.1"/>
    </source>
</evidence>
<protein>
    <submittedName>
        <fullName evidence="2">Uncharacterized protein</fullName>
    </submittedName>
</protein>
<proteinExistence type="predicted"/>
<organism evidence="2">
    <name type="scientific">bioreactor metagenome</name>
    <dbReference type="NCBI Taxonomy" id="1076179"/>
    <lineage>
        <taxon>unclassified sequences</taxon>
        <taxon>metagenomes</taxon>
        <taxon>ecological metagenomes</taxon>
    </lineage>
</organism>
<name>A0A645H040_9ZZZZ</name>
<dbReference type="AlphaFoldDB" id="A0A645H040"/>
<dbReference type="EMBL" id="VSSQ01083830">
    <property type="protein sequence ID" value="MPN32040.1"/>
    <property type="molecule type" value="Genomic_DNA"/>
</dbReference>
<comment type="caution">
    <text evidence="2">The sequence shown here is derived from an EMBL/GenBank/DDBJ whole genome shotgun (WGS) entry which is preliminary data.</text>
</comment>
<feature type="region of interest" description="Disordered" evidence="1">
    <location>
        <begin position="144"/>
        <end position="166"/>
    </location>
</feature>
<sequence length="216" mass="24282">MLTLGEGTSEWSDWIEIAVNWYGMVWNFLKSILGSVWKIVSGVVQWISKSEIIKDAFKVIHWFLGGIFDIVGWVGERLVYVWEEVLKPMLDTLESVYIATKEFLGLSSDEPLKVEATKIIKDEKTTTPSYVADLTRFKKGSAISDGEDEKKKNKEKSKKTGDTISGGGPRVVNITLGKFFDNIQFTTLNTNETTDKLESIILECLGRVLYNGAKVT</sequence>